<feature type="region of interest" description="Disordered" evidence="1">
    <location>
        <begin position="30"/>
        <end position="52"/>
    </location>
</feature>
<accession>A0ABC9QWF6</accession>
<name>A0ABC9QWF6_BACMY</name>
<evidence type="ECO:0000256" key="1">
    <source>
        <dbReference type="SAM" id="MobiDB-lite"/>
    </source>
</evidence>
<dbReference type="EMBL" id="AHEV01000042">
    <property type="protein sequence ID" value="EJR31651.1"/>
    <property type="molecule type" value="Genomic_DNA"/>
</dbReference>
<dbReference type="AlphaFoldDB" id="A0ABC9QWF6"/>
<feature type="compositionally biased region" description="Basic and acidic residues" evidence="1">
    <location>
        <begin position="30"/>
        <end position="41"/>
    </location>
</feature>
<comment type="caution">
    <text evidence="2">The sequence shown here is derived from an EMBL/GenBank/DDBJ whole genome shotgun (WGS) entry which is preliminary data.</text>
</comment>
<gene>
    <name evidence="2" type="ORF">III_05309</name>
</gene>
<proteinExistence type="predicted"/>
<dbReference type="RefSeq" id="WP_002169427.1">
    <property type="nucleotide sequence ID" value="NZ_JH792252.1"/>
</dbReference>
<organism evidence="2 3">
    <name type="scientific">Bacillus mycoides</name>
    <dbReference type="NCBI Taxonomy" id="1405"/>
    <lineage>
        <taxon>Bacteria</taxon>
        <taxon>Bacillati</taxon>
        <taxon>Bacillota</taxon>
        <taxon>Bacilli</taxon>
        <taxon>Bacillales</taxon>
        <taxon>Bacillaceae</taxon>
        <taxon>Bacillus</taxon>
        <taxon>Bacillus cereus group</taxon>
    </lineage>
</organism>
<dbReference type="Proteomes" id="UP000006976">
    <property type="component" value="Unassembled WGS sequence"/>
</dbReference>
<sequence length="52" mass="5846">MFKTLLAGDAVGTADVKIDKLKSNEKIEWRQTNKSEKESAKEMGNNNFFANP</sequence>
<reference evidence="2 3" key="1">
    <citation type="submission" date="2012-04" db="EMBL/GenBank/DDBJ databases">
        <title>The Genome Sequence of Bacillus cereus VD078.</title>
        <authorList>
            <consortium name="The Broad Institute Genome Sequencing Platform"/>
            <consortium name="The Broad Institute Genome Sequencing Center for Infectious Disease"/>
            <person name="Feldgarden M."/>
            <person name="Van der Auwera G.A."/>
            <person name="Mahillon J."/>
            <person name="Duprez V."/>
            <person name="Timmery S."/>
            <person name="Mattelet C."/>
            <person name="Dierick K."/>
            <person name="Sun M."/>
            <person name="Yu Z."/>
            <person name="Zhu L."/>
            <person name="Hu X."/>
            <person name="Shank E.B."/>
            <person name="Swiecicka I."/>
            <person name="Hansen B.M."/>
            <person name="Andrup L."/>
            <person name="Young S.K."/>
            <person name="Zeng Q."/>
            <person name="Gargeya S."/>
            <person name="Fitzgerald M."/>
            <person name="Haas B."/>
            <person name="Abouelleil A."/>
            <person name="Alvarado L."/>
            <person name="Arachchi H.M."/>
            <person name="Berlin A."/>
            <person name="Chapman S.B."/>
            <person name="Goldberg J."/>
            <person name="Griggs A."/>
            <person name="Gujja S."/>
            <person name="Hansen M."/>
            <person name="Howarth C."/>
            <person name="Imamovic A."/>
            <person name="Larimer J."/>
            <person name="McCowen C."/>
            <person name="Montmayeur A."/>
            <person name="Murphy C."/>
            <person name="Neiman D."/>
            <person name="Pearson M."/>
            <person name="Priest M."/>
            <person name="Roberts A."/>
            <person name="Saif S."/>
            <person name="Shea T."/>
            <person name="Sisk P."/>
            <person name="Sykes S."/>
            <person name="Wortman J."/>
            <person name="Nusbaum C."/>
            <person name="Birren B."/>
        </authorList>
    </citation>
    <scope>NUCLEOTIDE SEQUENCE [LARGE SCALE GENOMIC DNA]</scope>
    <source>
        <strain evidence="2 3">VD078</strain>
    </source>
</reference>
<evidence type="ECO:0000313" key="2">
    <source>
        <dbReference type="EMBL" id="EJR31651.1"/>
    </source>
</evidence>
<protein>
    <submittedName>
        <fullName evidence="2">Uncharacterized protein</fullName>
    </submittedName>
</protein>
<evidence type="ECO:0000313" key="3">
    <source>
        <dbReference type="Proteomes" id="UP000006976"/>
    </source>
</evidence>